<dbReference type="Gene3D" id="3.40.50.2300">
    <property type="match status" value="1"/>
</dbReference>
<dbReference type="GO" id="GO:0000155">
    <property type="term" value="F:phosphorelay sensor kinase activity"/>
    <property type="evidence" value="ECO:0007669"/>
    <property type="project" value="InterPro"/>
</dbReference>
<dbReference type="CDD" id="cd16922">
    <property type="entry name" value="HATPase_EvgS-ArcB-TorS-like"/>
    <property type="match status" value="1"/>
</dbReference>
<dbReference type="PRINTS" id="PR00344">
    <property type="entry name" value="BCTRLSENSOR"/>
</dbReference>
<dbReference type="AlphaFoldDB" id="A0A956M4I2"/>
<reference evidence="9" key="1">
    <citation type="submission" date="2020-04" db="EMBL/GenBank/DDBJ databases">
        <authorList>
            <person name="Zhang T."/>
        </authorList>
    </citation>
    <scope>NUCLEOTIDE SEQUENCE</scope>
    <source>
        <strain evidence="9">HKST-UBA01</strain>
    </source>
</reference>
<evidence type="ECO:0000256" key="5">
    <source>
        <dbReference type="PROSITE-ProRule" id="PRU00169"/>
    </source>
</evidence>
<feature type="domain" description="Response regulatory" evidence="8">
    <location>
        <begin position="329"/>
        <end position="443"/>
    </location>
</feature>
<evidence type="ECO:0000259" key="8">
    <source>
        <dbReference type="PROSITE" id="PS50110"/>
    </source>
</evidence>
<feature type="region of interest" description="Disordered" evidence="6">
    <location>
        <begin position="286"/>
        <end position="316"/>
    </location>
</feature>
<evidence type="ECO:0000256" key="6">
    <source>
        <dbReference type="SAM" id="MobiDB-lite"/>
    </source>
</evidence>
<sequence>SGLLESHRATLEALGTRTDEIERAQAEAIVHSAILVEQLEAARVDADRANQMKSQFLANMSHEIRTPLNGILGAAQLLKSMAAAGRTDDFPRWVSTIETSGKYLLALLNDLLDLSRIEAGFTDLQLETCALPVVASRVVDVFEARAHEKAIDLDLVIDPVVPWFIRTDQIRLQQILTNLVGNAVKFTDDGSVTLRISSRPSDEGWANLVFEVEDTGIGIPADKLETIFEPFVQADGSVTRKFGGSGLGLAISRKLAQALGGTIVARLRPERGSLLRCEIRAELAEGTGLAEPSRGTEASGTDVQETDAQRPEESPVADVFDFHGSLPVRILLAEDNEMNQLIASETLEWEGFEVVLASNGREAVERSARESFDLILMDMQMPEMDGYEAARVIRERGDRVPIVALTAQVMEDERSKCLAVGCQAYLTKPYRTEELVAVCRRLVARAA</sequence>
<keyword evidence="3 5" id="KW-0597">Phosphoprotein</keyword>
<dbReference type="PROSITE" id="PS50109">
    <property type="entry name" value="HIS_KIN"/>
    <property type="match status" value="1"/>
</dbReference>
<dbReference type="PANTHER" id="PTHR45339:SF1">
    <property type="entry name" value="HYBRID SIGNAL TRANSDUCTION HISTIDINE KINASE J"/>
    <property type="match status" value="1"/>
</dbReference>
<dbReference type="EMBL" id="JAGQHR010000886">
    <property type="protein sequence ID" value="MCA9729890.1"/>
    <property type="molecule type" value="Genomic_DNA"/>
</dbReference>
<evidence type="ECO:0000256" key="2">
    <source>
        <dbReference type="ARBA" id="ARBA00012438"/>
    </source>
</evidence>
<dbReference type="SUPFAM" id="SSF55874">
    <property type="entry name" value="ATPase domain of HSP90 chaperone/DNA topoisomerase II/histidine kinase"/>
    <property type="match status" value="1"/>
</dbReference>
<comment type="caution">
    <text evidence="9">The sequence shown here is derived from an EMBL/GenBank/DDBJ whole genome shotgun (WGS) entry which is preliminary data.</text>
</comment>
<dbReference type="Pfam" id="PF02518">
    <property type="entry name" value="HATPase_c"/>
    <property type="match status" value="1"/>
</dbReference>
<feature type="domain" description="Histidine kinase" evidence="7">
    <location>
        <begin position="59"/>
        <end position="283"/>
    </location>
</feature>
<dbReference type="FunFam" id="3.30.565.10:FF:000010">
    <property type="entry name" value="Sensor histidine kinase RcsC"/>
    <property type="match status" value="1"/>
</dbReference>
<evidence type="ECO:0000259" key="7">
    <source>
        <dbReference type="PROSITE" id="PS50109"/>
    </source>
</evidence>
<dbReference type="InterPro" id="IPR001789">
    <property type="entry name" value="Sig_transdc_resp-reg_receiver"/>
</dbReference>
<dbReference type="Pfam" id="PF00512">
    <property type="entry name" value="HisKA"/>
    <property type="match status" value="1"/>
</dbReference>
<evidence type="ECO:0000256" key="1">
    <source>
        <dbReference type="ARBA" id="ARBA00000085"/>
    </source>
</evidence>
<dbReference type="PROSITE" id="PS50110">
    <property type="entry name" value="RESPONSE_REGULATORY"/>
    <property type="match status" value="1"/>
</dbReference>
<dbReference type="Gene3D" id="1.10.287.130">
    <property type="match status" value="1"/>
</dbReference>
<dbReference type="CDD" id="cd00082">
    <property type="entry name" value="HisKA"/>
    <property type="match status" value="1"/>
</dbReference>
<dbReference type="InterPro" id="IPR003594">
    <property type="entry name" value="HATPase_dom"/>
</dbReference>
<dbReference type="Pfam" id="PF00072">
    <property type="entry name" value="Response_reg"/>
    <property type="match status" value="1"/>
</dbReference>
<dbReference type="InterPro" id="IPR003661">
    <property type="entry name" value="HisK_dim/P_dom"/>
</dbReference>
<dbReference type="SUPFAM" id="SSF52172">
    <property type="entry name" value="CheY-like"/>
    <property type="match status" value="1"/>
</dbReference>
<dbReference type="CDD" id="cd17546">
    <property type="entry name" value="REC_hyHK_CKI1_RcsC-like"/>
    <property type="match status" value="1"/>
</dbReference>
<dbReference type="SMART" id="SM00387">
    <property type="entry name" value="HATPase_c"/>
    <property type="match status" value="1"/>
</dbReference>
<dbReference type="InterPro" id="IPR005467">
    <property type="entry name" value="His_kinase_dom"/>
</dbReference>
<name>A0A956M4I2_UNCEI</name>
<reference evidence="9" key="2">
    <citation type="journal article" date="2021" name="Microbiome">
        <title>Successional dynamics and alternative stable states in a saline activated sludge microbial community over 9 years.</title>
        <authorList>
            <person name="Wang Y."/>
            <person name="Ye J."/>
            <person name="Ju F."/>
            <person name="Liu L."/>
            <person name="Boyd J.A."/>
            <person name="Deng Y."/>
            <person name="Parks D.H."/>
            <person name="Jiang X."/>
            <person name="Yin X."/>
            <person name="Woodcroft B.J."/>
            <person name="Tyson G.W."/>
            <person name="Hugenholtz P."/>
            <person name="Polz M.F."/>
            <person name="Zhang T."/>
        </authorList>
    </citation>
    <scope>NUCLEOTIDE SEQUENCE</scope>
    <source>
        <strain evidence="9">HKST-UBA01</strain>
    </source>
</reference>
<dbReference type="InterPro" id="IPR036097">
    <property type="entry name" value="HisK_dim/P_sf"/>
</dbReference>
<accession>A0A956M4I2</accession>
<feature type="non-terminal residue" evidence="9">
    <location>
        <position position="1"/>
    </location>
</feature>
<protein>
    <recommendedName>
        <fullName evidence="2">histidine kinase</fullName>
        <ecNumber evidence="2">2.7.13.3</ecNumber>
    </recommendedName>
</protein>
<gene>
    <name evidence="9" type="ORF">KC729_19560</name>
</gene>
<dbReference type="Proteomes" id="UP000697710">
    <property type="component" value="Unassembled WGS sequence"/>
</dbReference>
<proteinExistence type="predicted"/>
<evidence type="ECO:0000313" key="10">
    <source>
        <dbReference type="Proteomes" id="UP000697710"/>
    </source>
</evidence>
<dbReference type="SMART" id="SM00388">
    <property type="entry name" value="HisKA"/>
    <property type="match status" value="1"/>
</dbReference>
<organism evidence="9 10">
    <name type="scientific">Eiseniibacteriota bacterium</name>
    <dbReference type="NCBI Taxonomy" id="2212470"/>
    <lineage>
        <taxon>Bacteria</taxon>
        <taxon>Candidatus Eiseniibacteriota</taxon>
    </lineage>
</organism>
<dbReference type="InterPro" id="IPR036890">
    <property type="entry name" value="HATPase_C_sf"/>
</dbReference>
<feature type="modified residue" description="4-aspartylphosphate" evidence="5">
    <location>
        <position position="378"/>
    </location>
</feature>
<dbReference type="InterPro" id="IPR004358">
    <property type="entry name" value="Sig_transdc_His_kin-like_C"/>
</dbReference>
<dbReference type="PANTHER" id="PTHR45339">
    <property type="entry name" value="HYBRID SIGNAL TRANSDUCTION HISTIDINE KINASE J"/>
    <property type="match status" value="1"/>
</dbReference>
<evidence type="ECO:0000256" key="3">
    <source>
        <dbReference type="ARBA" id="ARBA00022553"/>
    </source>
</evidence>
<dbReference type="InterPro" id="IPR011006">
    <property type="entry name" value="CheY-like_superfamily"/>
</dbReference>
<keyword evidence="4" id="KW-0902">Two-component regulatory system</keyword>
<dbReference type="SMART" id="SM00448">
    <property type="entry name" value="REC"/>
    <property type="match status" value="1"/>
</dbReference>
<evidence type="ECO:0000313" key="9">
    <source>
        <dbReference type="EMBL" id="MCA9729890.1"/>
    </source>
</evidence>
<comment type="catalytic activity">
    <reaction evidence="1">
        <text>ATP + protein L-histidine = ADP + protein N-phospho-L-histidine.</text>
        <dbReference type="EC" id="2.7.13.3"/>
    </reaction>
</comment>
<dbReference type="Gene3D" id="3.30.565.10">
    <property type="entry name" value="Histidine kinase-like ATPase, C-terminal domain"/>
    <property type="match status" value="1"/>
</dbReference>
<dbReference type="EC" id="2.7.13.3" evidence="2"/>
<evidence type="ECO:0000256" key="4">
    <source>
        <dbReference type="ARBA" id="ARBA00023012"/>
    </source>
</evidence>
<dbReference type="SUPFAM" id="SSF47384">
    <property type="entry name" value="Homodimeric domain of signal transducing histidine kinase"/>
    <property type="match status" value="1"/>
</dbReference>